<name>A0A1J1IRY6_9DIPT</name>
<feature type="transmembrane region" description="Helical" evidence="1">
    <location>
        <begin position="6"/>
        <end position="23"/>
    </location>
</feature>
<protein>
    <submittedName>
        <fullName evidence="2">CLUMA_CG015384, isoform A</fullName>
    </submittedName>
</protein>
<dbReference type="Proteomes" id="UP000183832">
    <property type="component" value="Unassembled WGS sequence"/>
</dbReference>
<organism evidence="2 3">
    <name type="scientific">Clunio marinus</name>
    <dbReference type="NCBI Taxonomy" id="568069"/>
    <lineage>
        <taxon>Eukaryota</taxon>
        <taxon>Metazoa</taxon>
        <taxon>Ecdysozoa</taxon>
        <taxon>Arthropoda</taxon>
        <taxon>Hexapoda</taxon>
        <taxon>Insecta</taxon>
        <taxon>Pterygota</taxon>
        <taxon>Neoptera</taxon>
        <taxon>Endopterygota</taxon>
        <taxon>Diptera</taxon>
        <taxon>Nematocera</taxon>
        <taxon>Chironomoidea</taxon>
        <taxon>Chironomidae</taxon>
        <taxon>Clunio</taxon>
    </lineage>
</organism>
<keyword evidence="1" id="KW-1133">Transmembrane helix</keyword>
<dbReference type="EMBL" id="CVRI01000057">
    <property type="protein sequence ID" value="CRL02474.1"/>
    <property type="molecule type" value="Genomic_DNA"/>
</dbReference>
<gene>
    <name evidence="2" type="ORF">CLUMA_CG015384</name>
</gene>
<evidence type="ECO:0000256" key="1">
    <source>
        <dbReference type="SAM" id="Phobius"/>
    </source>
</evidence>
<keyword evidence="1" id="KW-0812">Transmembrane</keyword>
<evidence type="ECO:0000313" key="3">
    <source>
        <dbReference type="Proteomes" id="UP000183832"/>
    </source>
</evidence>
<proteinExistence type="predicted"/>
<evidence type="ECO:0000313" key="2">
    <source>
        <dbReference type="EMBL" id="CRL02474.1"/>
    </source>
</evidence>
<keyword evidence="1" id="KW-0472">Membrane</keyword>
<sequence length="127" mass="14522">MSQVKTVVRIIIVSMFFFAVIKGQRVNRRQLFKFQSQEGQLEQPSQEDFENRLLSQNMDTESQDQKTSTPINLAILDSIFNIPIQAVKTVNELVRTLVNFRARLNPNLKSNADIVEEANDEGPITNL</sequence>
<reference evidence="2" key="1">
    <citation type="submission" date="2015-04" db="EMBL/GenBank/DDBJ databases">
        <authorList>
            <person name="Syromyatnikov M.Y."/>
            <person name="Popov V.N."/>
        </authorList>
    </citation>
    <scope>NUCLEOTIDE SEQUENCE [LARGE SCALE GENOMIC DNA]</scope>
</reference>
<dbReference type="AlphaFoldDB" id="A0A1J1IRY6"/>
<accession>A0A1J1IRY6</accession>
<keyword evidence="3" id="KW-1185">Reference proteome</keyword>